<evidence type="ECO:0000313" key="3">
    <source>
        <dbReference type="EMBL" id="CAI4001974.1"/>
    </source>
</evidence>
<dbReference type="PANTHER" id="PTHR33153:SF3">
    <property type="entry name" value="TRAFFICKING PROTEIN PARTICLE COMPLEX SUBUNIT 11 DOMAIN-CONTAINING PROTEIN"/>
    <property type="match status" value="1"/>
</dbReference>
<evidence type="ECO:0000313" key="5">
    <source>
        <dbReference type="Proteomes" id="UP001152797"/>
    </source>
</evidence>
<feature type="region of interest" description="Disordered" evidence="1">
    <location>
        <begin position="203"/>
        <end position="234"/>
    </location>
</feature>
<accession>A0A9P1G5Q4</accession>
<dbReference type="Pfam" id="PF25273">
    <property type="entry name" value="DUF7869"/>
    <property type="match status" value="1"/>
</dbReference>
<feature type="region of interest" description="Disordered" evidence="1">
    <location>
        <begin position="23"/>
        <end position="42"/>
    </location>
</feature>
<dbReference type="Proteomes" id="UP001152797">
    <property type="component" value="Unassembled WGS sequence"/>
</dbReference>
<evidence type="ECO:0000313" key="4">
    <source>
        <dbReference type="EMBL" id="CAL1155349.1"/>
    </source>
</evidence>
<dbReference type="InterPro" id="IPR057191">
    <property type="entry name" value="DUF7869"/>
</dbReference>
<dbReference type="AlphaFoldDB" id="A0A9P1G5Q4"/>
<reference evidence="3" key="1">
    <citation type="submission" date="2022-10" db="EMBL/GenBank/DDBJ databases">
        <authorList>
            <person name="Chen Y."/>
            <person name="Dougan E. K."/>
            <person name="Chan C."/>
            <person name="Rhodes N."/>
            <person name="Thang M."/>
        </authorList>
    </citation>
    <scope>NUCLEOTIDE SEQUENCE</scope>
</reference>
<evidence type="ECO:0000259" key="2">
    <source>
        <dbReference type="Pfam" id="PF25273"/>
    </source>
</evidence>
<dbReference type="PANTHER" id="PTHR33153">
    <property type="entry name" value="MYND-TYPE DOMAIN-CONTAINING PROTEIN"/>
    <property type="match status" value="1"/>
</dbReference>
<sequence length="607" mass="69904">MPPPLAVLDYLSDDEPQQIVPAVDELSDDGAEPAPAPGEHVQLPPRKRKYLEQDQVTEHFRRLRLVVQSNCKCSSPTCRSPWKSDQAALQDLLQKRLQIHQLPKLEADREVFDMLKRQGPQERRALRLLNHSVCQRSFRLLLGLGKRRFQRLRNAVINDEQECPVDQRFSPRAYSRFPDDGVRPAIVQFLRTLYHTTAEPLPEAVSSQTGSGNHPGQDEGSRVKLGPQNLVRRRGKRPRHFCKYDSAEERGHISTAKFLPPGTILDYLELCRTENPSLKIGRKVFTRVWEESFRDVLFIRQRSQHTRCSICVRHKLVLKRLRRNLPARKAQMDTYRAHLRKQYEDRVRYWKSRSDSRMAEATSEGVMRIAVTIDSIDHSKFAWPRATAMDAKEFGQFIRPTLGVTAAIIHGYAVLFFVSEPHMAHDSSWTSEIIACCLNFLKDKFPLLDMRNVHLSCHGDNSSKELKNNSVMRLLSGLVAVRRLKGASLGTLQSGHSHEDIDQMFSSLATHIRNESELHCPSDFVQSIQSWLDQPQTRPSEKFKRCFKLDQVRAWKAQLHQLFENGQLRGVGGPGAPHWFEFSRLEDTGTLPQFDASRFFWILLFTH</sequence>
<dbReference type="EMBL" id="CAMXCT030003016">
    <property type="protein sequence ID" value="CAL4789286.1"/>
    <property type="molecule type" value="Genomic_DNA"/>
</dbReference>
<reference evidence="4" key="2">
    <citation type="submission" date="2024-04" db="EMBL/GenBank/DDBJ databases">
        <authorList>
            <person name="Chen Y."/>
            <person name="Shah S."/>
            <person name="Dougan E. K."/>
            <person name="Thang M."/>
            <person name="Chan C."/>
        </authorList>
    </citation>
    <scope>NUCLEOTIDE SEQUENCE [LARGE SCALE GENOMIC DNA]</scope>
</reference>
<organism evidence="3">
    <name type="scientific">Cladocopium goreaui</name>
    <dbReference type="NCBI Taxonomy" id="2562237"/>
    <lineage>
        <taxon>Eukaryota</taxon>
        <taxon>Sar</taxon>
        <taxon>Alveolata</taxon>
        <taxon>Dinophyceae</taxon>
        <taxon>Suessiales</taxon>
        <taxon>Symbiodiniaceae</taxon>
        <taxon>Cladocopium</taxon>
    </lineage>
</organism>
<proteinExistence type="predicted"/>
<name>A0A9P1G5Q4_9DINO</name>
<dbReference type="EMBL" id="CAMXCT010003016">
    <property type="protein sequence ID" value="CAI4001974.1"/>
    <property type="molecule type" value="Genomic_DNA"/>
</dbReference>
<keyword evidence="5" id="KW-1185">Reference proteome</keyword>
<dbReference type="EMBL" id="CAMXCT020003016">
    <property type="protein sequence ID" value="CAL1155349.1"/>
    <property type="molecule type" value="Genomic_DNA"/>
</dbReference>
<evidence type="ECO:0000256" key="1">
    <source>
        <dbReference type="SAM" id="MobiDB-lite"/>
    </source>
</evidence>
<gene>
    <name evidence="3" type="ORF">C1SCF055_LOCUS27963</name>
</gene>
<feature type="compositionally biased region" description="Polar residues" evidence="1">
    <location>
        <begin position="205"/>
        <end position="214"/>
    </location>
</feature>
<comment type="caution">
    <text evidence="3">The sequence shown here is derived from an EMBL/GenBank/DDBJ whole genome shotgun (WGS) entry which is preliminary data.</text>
</comment>
<feature type="domain" description="DUF7869" evidence="2">
    <location>
        <begin position="404"/>
        <end position="541"/>
    </location>
</feature>
<dbReference type="OrthoDB" id="448871at2759"/>
<protein>
    <recommendedName>
        <fullName evidence="2">DUF7869 domain-containing protein</fullName>
    </recommendedName>
</protein>